<keyword evidence="1" id="KW-0694">RNA-binding</keyword>
<dbReference type="GO" id="GO:0003723">
    <property type="term" value="F:RNA binding"/>
    <property type="evidence" value="ECO:0007669"/>
    <property type="project" value="UniProtKB-UniRule"/>
</dbReference>
<evidence type="ECO:0000256" key="1">
    <source>
        <dbReference type="PROSITE-ProRule" id="PRU00266"/>
    </source>
</evidence>
<proteinExistence type="predicted"/>
<reference evidence="3 4" key="1">
    <citation type="submission" date="2014-04" db="EMBL/GenBank/DDBJ databases">
        <authorList>
            <consortium name="DOE Joint Genome Institute"/>
            <person name="Kuo A."/>
            <person name="Kohler A."/>
            <person name="Nagy L.G."/>
            <person name="Floudas D."/>
            <person name="Copeland A."/>
            <person name="Barry K.W."/>
            <person name="Cichocki N."/>
            <person name="Veneault-Fourrey C."/>
            <person name="LaButti K."/>
            <person name="Lindquist E.A."/>
            <person name="Lipzen A."/>
            <person name="Lundell T."/>
            <person name="Morin E."/>
            <person name="Murat C."/>
            <person name="Sun H."/>
            <person name="Tunlid A."/>
            <person name="Henrissat B."/>
            <person name="Grigoriev I.V."/>
            <person name="Hibbett D.S."/>
            <person name="Martin F."/>
            <person name="Nordberg H.P."/>
            <person name="Cantor M.N."/>
            <person name="Hua S.X."/>
        </authorList>
    </citation>
    <scope>NUCLEOTIDE SEQUENCE [LARGE SCALE GENOMIC DNA]</scope>
    <source>
        <strain evidence="3 4">LaAM-08-1</strain>
    </source>
</reference>
<keyword evidence="4" id="KW-1185">Reference proteome</keyword>
<protein>
    <recommendedName>
        <fullName evidence="2">DRBM domain-containing protein</fullName>
    </recommendedName>
</protein>
<dbReference type="SMART" id="SM00358">
    <property type="entry name" value="DSRM"/>
    <property type="match status" value="1"/>
</dbReference>
<evidence type="ECO:0000313" key="3">
    <source>
        <dbReference type="EMBL" id="KIJ97685.1"/>
    </source>
</evidence>
<name>A0A0C9WY09_9AGAR</name>
<evidence type="ECO:0000313" key="4">
    <source>
        <dbReference type="Proteomes" id="UP000054477"/>
    </source>
</evidence>
<dbReference type="HOGENOM" id="CLU_172700_2_1_1"/>
<evidence type="ECO:0000259" key="2">
    <source>
        <dbReference type="PROSITE" id="PS50137"/>
    </source>
</evidence>
<dbReference type="Pfam" id="PF00035">
    <property type="entry name" value="dsrm"/>
    <property type="match status" value="1"/>
</dbReference>
<dbReference type="SUPFAM" id="SSF54768">
    <property type="entry name" value="dsRNA-binding domain-like"/>
    <property type="match status" value="1"/>
</dbReference>
<organism evidence="3 4">
    <name type="scientific">Laccaria amethystina LaAM-08-1</name>
    <dbReference type="NCBI Taxonomy" id="1095629"/>
    <lineage>
        <taxon>Eukaryota</taxon>
        <taxon>Fungi</taxon>
        <taxon>Dikarya</taxon>
        <taxon>Basidiomycota</taxon>
        <taxon>Agaricomycotina</taxon>
        <taxon>Agaricomycetes</taxon>
        <taxon>Agaricomycetidae</taxon>
        <taxon>Agaricales</taxon>
        <taxon>Agaricineae</taxon>
        <taxon>Hydnangiaceae</taxon>
        <taxon>Laccaria</taxon>
    </lineage>
</organism>
<dbReference type="AlphaFoldDB" id="A0A0C9WY09"/>
<reference evidence="4" key="2">
    <citation type="submission" date="2015-01" db="EMBL/GenBank/DDBJ databases">
        <title>Evolutionary Origins and Diversification of the Mycorrhizal Mutualists.</title>
        <authorList>
            <consortium name="DOE Joint Genome Institute"/>
            <consortium name="Mycorrhizal Genomics Consortium"/>
            <person name="Kohler A."/>
            <person name="Kuo A."/>
            <person name="Nagy L.G."/>
            <person name="Floudas D."/>
            <person name="Copeland A."/>
            <person name="Barry K.W."/>
            <person name="Cichocki N."/>
            <person name="Veneault-Fourrey C."/>
            <person name="LaButti K."/>
            <person name="Lindquist E.A."/>
            <person name="Lipzen A."/>
            <person name="Lundell T."/>
            <person name="Morin E."/>
            <person name="Murat C."/>
            <person name="Riley R."/>
            <person name="Ohm R."/>
            <person name="Sun H."/>
            <person name="Tunlid A."/>
            <person name="Henrissat B."/>
            <person name="Grigoriev I.V."/>
            <person name="Hibbett D.S."/>
            <person name="Martin F."/>
        </authorList>
    </citation>
    <scope>NUCLEOTIDE SEQUENCE [LARGE SCALE GENOMIC DNA]</scope>
    <source>
        <strain evidence="4">LaAM-08-1</strain>
    </source>
</reference>
<sequence>MLNNKCQWDRKTVVYDEESTGPKDDETWTMTVFIDEIQHGQGTGKNKGSAKAAAAEMALKRLGCLPS</sequence>
<dbReference type="Gene3D" id="3.30.160.20">
    <property type="match status" value="1"/>
</dbReference>
<dbReference type="OrthoDB" id="112668at2759"/>
<gene>
    <name evidence="3" type="ORF">K443DRAFT_630669</name>
</gene>
<dbReference type="Proteomes" id="UP000054477">
    <property type="component" value="Unassembled WGS sequence"/>
</dbReference>
<accession>A0A0C9WY09</accession>
<feature type="domain" description="DRBM" evidence="2">
    <location>
        <begin position="1"/>
        <end position="64"/>
    </location>
</feature>
<dbReference type="EMBL" id="KN838686">
    <property type="protein sequence ID" value="KIJ97685.1"/>
    <property type="molecule type" value="Genomic_DNA"/>
</dbReference>
<dbReference type="InterPro" id="IPR014720">
    <property type="entry name" value="dsRBD_dom"/>
</dbReference>
<dbReference type="PROSITE" id="PS50137">
    <property type="entry name" value="DS_RBD"/>
    <property type="match status" value="1"/>
</dbReference>